<dbReference type="InterPro" id="IPR023476">
    <property type="entry name" value="Pep_tRNA_hydro_II_dom_sf"/>
</dbReference>
<reference evidence="4" key="1">
    <citation type="submission" date="2025-08" db="UniProtKB">
        <authorList>
            <consortium name="RefSeq"/>
        </authorList>
    </citation>
    <scope>IDENTIFICATION</scope>
</reference>
<evidence type="ECO:0000313" key="4">
    <source>
        <dbReference type="RefSeq" id="XP_008475971.1"/>
    </source>
</evidence>
<accession>A0A1S3D7I0</accession>
<keyword evidence="2" id="KW-0812">Transmembrane</keyword>
<name>A0A1S3D7I0_DIACI</name>
<keyword evidence="2" id="KW-0472">Membrane</keyword>
<keyword evidence="3" id="KW-1185">Reference proteome</keyword>
<organism evidence="3 4">
    <name type="scientific">Diaphorina citri</name>
    <name type="common">Asian citrus psyllid</name>
    <dbReference type="NCBI Taxonomy" id="121845"/>
    <lineage>
        <taxon>Eukaryota</taxon>
        <taxon>Metazoa</taxon>
        <taxon>Ecdysozoa</taxon>
        <taxon>Arthropoda</taxon>
        <taxon>Hexapoda</taxon>
        <taxon>Insecta</taxon>
        <taxon>Pterygota</taxon>
        <taxon>Neoptera</taxon>
        <taxon>Paraneoptera</taxon>
        <taxon>Hemiptera</taxon>
        <taxon>Sternorrhyncha</taxon>
        <taxon>Psylloidea</taxon>
        <taxon>Psyllidae</taxon>
        <taxon>Diaphorininae</taxon>
        <taxon>Diaphorina</taxon>
    </lineage>
</organism>
<protein>
    <submittedName>
        <fullName evidence="4">Uncharacterized protein LOC103512949</fullName>
    </submittedName>
</protein>
<dbReference type="PaxDb" id="121845-A0A1S3D7I0"/>
<dbReference type="KEGG" id="dci:103512949"/>
<dbReference type="RefSeq" id="XP_008475971.1">
    <property type="nucleotide sequence ID" value="XM_008477749.3"/>
</dbReference>
<feature type="transmembrane region" description="Helical" evidence="2">
    <location>
        <begin position="14"/>
        <end position="32"/>
    </location>
</feature>
<dbReference type="GeneID" id="103512949"/>
<feature type="compositionally biased region" description="Basic and acidic residues" evidence="1">
    <location>
        <begin position="48"/>
        <end position="79"/>
    </location>
</feature>
<evidence type="ECO:0000256" key="2">
    <source>
        <dbReference type="SAM" id="Phobius"/>
    </source>
</evidence>
<keyword evidence="2" id="KW-1133">Transmembrane helix</keyword>
<proteinExistence type="predicted"/>
<evidence type="ECO:0000256" key="1">
    <source>
        <dbReference type="SAM" id="MobiDB-lite"/>
    </source>
</evidence>
<feature type="region of interest" description="Disordered" evidence="1">
    <location>
        <begin position="44"/>
        <end position="79"/>
    </location>
</feature>
<evidence type="ECO:0000313" key="3">
    <source>
        <dbReference type="Proteomes" id="UP000079169"/>
    </source>
</evidence>
<sequence>MSEPIPQHALEEKILFWTAFSVAAFVYARLLYNALRRLRRSTPDDVDVDSHEYRRYPGDRTFRPQERTESHRDDRDRQESLREENLKLVLYQRRLPTPKTFLDRLPESGDLHTVVVLNRDLRFTREQYTELAILAQNNATEILRDQNLCLLEDWQQGGSRVTVLTIRNTRALNSLVRLARVKRLPVYVEMNRLRFEAIVIGPARSVELRNLLNPDRTYR</sequence>
<dbReference type="Gene3D" id="3.40.1490.10">
    <property type="entry name" value="Bit1"/>
    <property type="match status" value="1"/>
</dbReference>
<gene>
    <name evidence="4" type="primary">LOC103512949</name>
</gene>
<dbReference type="AlphaFoldDB" id="A0A1S3D7I0"/>
<dbReference type="Proteomes" id="UP000079169">
    <property type="component" value="Unplaced"/>
</dbReference>